<protein>
    <submittedName>
        <fullName evidence="3">Uncharacterized protein</fullName>
    </submittedName>
</protein>
<evidence type="ECO:0000313" key="3">
    <source>
        <dbReference type="EMBL" id="KAK5046801.1"/>
    </source>
</evidence>
<reference evidence="3 4" key="1">
    <citation type="submission" date="2023-08" db="EMBL/GenBank/DDBJ databases">
        <title>Black Yeasts Isolated from many extreme environments.</title>
        <authorList>
            <person name="Coleine C."/>
            <person name="Stajich J.E."/>
            <person name="Selbmann L."/>
        </authorList>
    </citation>
    <scope>NUCLEOTIDE SEQUENCE [LARGE SCALE GENOMIC DNA]</scope>
    <source>
        <strain evidence="3 4">CCFEE 5792</strain>
    </source>
</reference>
<dbReference type="EMBL" id="JAVRRD010000028">
    <property type="protein sequence ID" value="KAK5046801.1"/>
    <property type="molecule type" value="Genomic_DNA"/>
</dbReference>
<sequence>MPPVLHHPTLGRREETQSKIFPIVFAVVALLVVFGCILWAVHRSKMQKKANRSRSVSERTTSSSRVNDGFHFPSHPALLRGFIKKPWPTVTHYDPRTETPFPTVGPSQDNPLPFTTPRSSLTPTSQPGSSHGLFTPAKAAALPHQIITLKQDKTVKSQAQATGTNEVEMTRYGAGHGYDYDHEYILPVPEPLVLKPRPAGRPPPLTRQLERFPVPIGTLKRNDLLHPVKLFQEIESRASQSTVETVGTPCPTPFLARHGTLSREAMGANHGNGHAKITFYERSRAFSDTGIADEMPAKKMQFNNKNEGNHFVVNVREESRKLERTGTVTKPRTPVAELRERFDMSSTIPANGRTCAKEKDTPSVNPFDTPGDRSTPPTSPARPESPNLSLDTPVPDHNPFADAQVEDSKNSGLCQATSSTTSLLGEQRAIQNNMSTVSNDTESFSKSLIPARLNLTGSSNRNKAETVLKGHSMSSLSTILRPILAPRIHQSYPVSSVYSRDTRGMSLLPTPTNDRFSQHHAVQPSSMIDARNIMSVENVQSKIDQWDLHTTDLEILVSRATKPKRTLSDYGTRCPMFRDCASSALTQPLRIRQPADENTVNPTYQVPTTCNESNMLKQDPNDLGAKKRDHAHHFGASEQTKEDLSCESTQGEGLRGVAWL</sequence>
<accession>A0AAV9N2C4</accession>
<feature type="transmembrane region" description="Helical" evidence="2">
    <location>
        <begin position="20"/>
        <end position="41"/>
    </location>
</feature>
<comment type="caution">
    <text evidence="3">The sequence shown here is derived from an EMBL/GenBank/DDBJ whole genome shotgun (WGS) entry which is preliminary data.</text>
</comment>
<gene>
    <name evidence="3" type="ORF">LTR84_007155</name>
</gene>
<keyword evidence="4" id="KW-1185">Reference proteome</keyword>
<feature type="region of interest" description="Disordered" evidence="1">
    <location>
        <begin position="48"/>
        <end position="70"/>
    </location>
</feature>
<evidence type="ECO:0000313" key="4">
    <source>
        <dbReference type="Proteomes" id="UP001358417"/>
    </source>
</evidence>
<evidence type="ECO:0000256" key="1">
    <source>
        <dbReference type="SAM" id="MobiDB-lite"/>
    </source>
</evidence>
<name>A0AAV9N2C4_9EURO</name>
<feature type="region of interest" description="Disordered" evidence="1">
    <location>
        <begin position="93"/>
        <end position="130"/>
    </location>
</feature>
<feature type="compositionally biased region" description="Polar residues" evidence="1">
    <location>
        <begin position="116"/>
        <end position="129"/>
    </location>
</feature>
<keyword evidence="2" id="KW-1133">Transmembrane helix</keyword>
<dbReference type="Proteomes" id="UP001358417">
    <property type="component" value="Unassembled WGS sequence"/>
</dbReference>
<evidence type="ECO:0000256" key="2">
    <source>
        <dbReference type="SAM" id="Phobius"/>
    </source>
</evidence>
<keyword evidence="2" id="KW-0812">Transmembrane</keyword>
<dbReference type="AlphaFoldDB" id="A0AAV9N2C4"/>
<keyword evidence="2" id="KW-0472">Membrane</keyword>
<feature type="region of interest" description="Disordered" evidence="1">
    <location>
        <begin position="320"/>
        <end position="414"/>
    </location>
</feature>
<proteinExistence type="predicted"/>
<organism evidence="3 4">
    <name type="scientific">Exophiala bonariae</name>
    <dbReference type="NCBI Taxonomy" id="1690606"/>
    <lineage>
        <taxon>Eukaryota</taxon>
        <taxon>Fungi</taxon>
        <taxon>Dikarya</taxon>
        <taxon>Ascomycota</taxon>
        <taxon>Pezizomycotina</taxon>
        <taxon>Eurotiomycetes</taxon>
        <taxon>Chaetothyriomycetidae</taxon>
        <taxon>Chaetothyriales</taxon>
        <taxon>Herpotrichiellaceae</taxon>
        <taxon>Exophiala</taxon>
    </lineage>
</organism>
<dbReference type="GeneID" id="89975321"/>
<feature type="region of interest" description="Disordered" evidence="1">
    <location>
        <begin position="613"/>
        <end position="648"/>
    </location>
</feature>
<dbReference type="RefSeq" id="XP_064702374.1">
    <property type="nucleotide sequence ID" value="XM_064850708.1"/>
</dbReference>